<sequence length="160" mass="17133">MEKKVALSVILSLALATTAMTALASSSTHQESSDQPVEASDTKEDGGITPFIVDKTWNAKAIGGANVPQYFSVNAGYGHLKLFMKNYSSNSVTVNLTHLDSNLVYFTTTIPAGGSLDWKDFDEGYPQGMRGGNYVLQWIGGSYNVNGETFGKLASSTSDF</sequence>
<protein>
    <submittedName>
        <fullName evidence="3">Uncharacterized protein</fullName>
    </submittedName>
</protein>
<accession>A0A4P8XMC2</accession>
<feature type="signal peptide" evidence="2">
    <location>
        <begin position="1"/>
        <end position="24"/>
    </location>
</feature>
<evidence type="ECO:0000313" key="4">
    <source>
        <dbReference type="Proteomes" id="UP000300879"/>
    </source>
</evidence>
<dbReference type="AlphaFoldDB" id="A0A4P8XMC2"/>
<gene>
    <name evidence="3" type="ORF">E6C60_1946</name>
</gene>
<organism evidence="3 4">
    <name type="scientific">Paenibacillus algicola</name>
    <dbReference type="NCBI Taxonomy" id="2565926"/>
    <lineage>
        <taxon>Bacteria</taxon>
        <taxon>Bacillati</taxon>
        <taxon>Bacillota</taxon>
        <taxon>Bacilli</taxon>
        <taxon>Bacillales</taxon>
        <taxon>Paenibacillaceae</taxon>
        <taxon>Paenibacillus</taxon>
    </lineage>
</organism>
<keyword evidence="4" id="KW-1185">Reference proteome</keyword>
<feature type="chain" id="PRO_5020796569" evidence="2">
    <location>
        <begin position="25"/>
        <end position="160"/>
    </location>
</feature>
<dbReference type="RefSeq" id="WP_138225650.1">
    <property type="nucleotide sequence ID" value="NZ_CP040396.1"/>
</dbReference>
<keyword evidence="2" id="KW-0732">Signal</keyword>
<name>A0A4P8XMC2_9BACL</name>
<evidence type="ECO:0000256" key="2">
    <source>
        <dbReference type="SAM" id="SignalP"/>
    </source>
</evidence>
<dbReference type="OrthoDB" id="2663545at2"/>
<dbReference type="KEGG" id="palo:E6C60_1946"/>
<feature type="region of interest" description="Disordered" evidence="1">
    <location>
        <begin position="25"/>
        <end position="45"/>
    </location>
</feature>
<proteinExistence type="predicted"/>
<evidence type="ECO:0000256" key="1">
    <source>
        <dbReference type="SAM" id="MobiDB-lite"/>
    </source>
</evidence>
<dbReference type="Proteomes" id="UP000300879">
    <property type="component" value="Chromosome"/>
</dbReference>
<reference evidence="3 4" key="1">
    <citation type="submission" date="2019-05" db="EMBL/GenBank/DDBJ databases">
        <authorList>
            <person name="Chen C."/>
        </authorList>
    </citation>
    <scope>NUCLEOTIDE SEQUENCE [LARGE SCALE GENOMIC DNA]</scope>
    <source>
        <strain evidence="3 4">HB172198</strain>
    </source>
</reference>
<dbReference type="EMBL" id="CP040396">
    <property type="protein sequence ID" value="QCT02661.1"/>
    <property type="molecule type" value="Genomic_DNA"/>
</dbReference>
<evidence type="ECO:0000313" key="3">
    <source>
        <dbReference type="EMBL" id="QCT02661.1"/>
    </source>
</evidence>